<sequence>MPNMELNNKKYYAGTLLFLMIFFVFSGRAQKPEGIPRYALVSAIIKDLSSRKVLAAYNPEKNMLSASLMKLVTTATALDLLGKDFKYSTKFWISGPVKNGILEGDLIIEGGGDPTLGSKYFPSSYPDSVLLYVKNILNANGINKINGKILVDESYLKGSRYPSRRLWEDMGNYYGAPPAALSWRDNTFTIVLRSPEKIGARCSVVSVSPSVENVSFDCQVIAAKHDKDSAYIYGLSGLERWEIRGSIPAGRNHFRIKGALPEPGLIFAAEVGKLLDDSDNIVIEKINNDDWRAKAQLIGQLYSPPLSDIVRAINHYSINLAADHLLISIGQTARQENAPDWDVGIQLIKNYWANKKQSYFLNIKDGSGLAPQSSVSPAFLVDMLADIYSDSSRFETFKNSLAISGVSGTLKYIWNQSALKGMVYGKSGSMKDVLGYAGYVFRDGQSPLAFAVMVNHHGKDNSEIKKYIERWLEKMVDM</sequence>
<reference evidence="3 4" key="1">
    <citation type="submission" date="2016-10" db="EMBL/GenBank/DDBJ databases">
        <authorList>
            <person name="de Groot N.N."/>
        </authorList>
    </citation>
    <scope>NUCLEOTIDE SEQUENCE [LARGE SCALE GENOMIC DNA]</scope>
    <source>
        <strain evidence="3 4">DSM 19012</strain>
    </source>
</reference>
<organism evidence="3 4">
    <name type="scientific">Thermophagus xiamenensis</name>
    <dbReference type="NCBI Taxonomy" id="385682"/>
    <lineage>
        <taxon>Bacteria</taxon>
        <taxon>Pseudomonadati</taxon>
        <taxon>Bacteroidota</taxon>
        <taxon>Bacteroidia</taxon>
        <taxon>Marinilabiliales</taxon>
        <taxon>Marinilabiliaceae</taxon>
        <taxon>Thermophagus</taxon>
    </lineage>
</organism>
<dbReference type="InterPro" id="IPR012338">
    <property type="entry name" value="Beta-lactam/transpept-like"/>
</dbReference>
<evidence type="ECO:0000313" key="3">
    <source>
        <dbReference type="EMBL" id="SFE90068.1"/>
    </source>
</evidence>
<evidence type="ECO:0000256" key="2">
    <source>
        <dbReference type="ARBA" id="ARBA00022801"/>
    </source>
</evidence>
<dbReference type="Pfam" id="PF02113">
    <property type="entry name" value="Peptidase_S13"/>
    <property type="match status" value="1"/>
</dbReference>
<dbReference type="Gene3D" id="3.40.710.10">
    <property type="entry name" value="DD-peptidase/beta-lactamase superfamily"/>
    <property type="match status" value="2"/>
</dbReference>
<dbReference type="eggNOG" id="COG2027">
    <property type="taxonomic scope" value="Bacteria"/>
</dbReference>
<name>A0A1I2EC77_9BACT</name>
<dbReference type="FunCoup" id="A0A1I2EC77">
    <property type="interactions" value="167"/>
</dbReference>
<accession>A0A1I2EC77</accession>
<proteinExistence type="inferred from homology"/>
<dbReference type="PANTHER" id="PTHR30023">
    <property type="entry name" value="D-ALANYL-D-ALANINE CARBOXYPEPTIDASE"/>
    <property type="match status" value="1"/>
</dbReference>
<evidence type="ECO:0000256" key="1">
    <source>
        <dbReference type="ARBA" id="ARBA00006096"/>
    </source>
</evidence>
<dbReference type="InParanoid" id="A0A1I2EC77"/>
<dbReference type="EMBL" id="FONA01000022">
    <property type="protein sequence ID" value="SFE90068.1"/>
    <property type="molecule type" value="Genomic_DNA"/>
</dbReference>
<dbReference type="OrthoDB" id="9802627at2"/>
<protein>
    <submittedName>
        <fullName evidence="3">D-alanyl-D-alanine carboxypeptidase / D-alanyl-D-alanine-endopeptidase (Penicillin-binding protein 4)</fullName>
    </submittedName>
</protein>
<dbReference type="STRING" id="385682.SAMN05444380_12211"/>
<keyword evidence="3" id="KW-0645">Protease</keyword>
<dbReference type="PANTHER" id="PTHR30023:SF0">
    <property type="entry name" value="PENICILLIN-SENSITIVE CARBOXYPEPTIDASE A"/>
    <property type="match status" value="1"/>
</dbReference>
<dbReference type="InterPro" id="IPR000667">
    <property type="entry name" value="Peptidase_S13"/>
</dbReference>
<keyword evidence="2" id="KW-0378">Hydrolase</keyword>
<dbReference type="GO" id="GO:0006508">
    <property type="term" value="P:proteolysis"/>
    <property type="evidence" value="ECO:0007669"/>
    <property type="project" value="InterPro"/>
</dbReference>
<dbReference type="Gene3D" id="3.50.80.20">
    <property type="entry name" value="D-Ala-D-Ala carboxypeptidase C, peptidase S13"/>
    <property type="match status" value="1"/>
</dbReference>
<gene>
    <name evidence="3" type="ORF">SAMN05444380_12211</name>
</gene>
<dbReference type="PRINTS" id="PR00922">
    <property type="entry name" value="DADACBPTASE3"/>
</dbReference>
<evidence type="ECO:0000313" key="4">
    <source>
        <dbReference type="Proteomes" id="UP000181976"/>
    </source>
</evidence>
<dbReference type="GO" id="GO:0004185">
    <property type="term" value="F:serine-type carboxypeptidase activity"/>
    <property type="evidence" value="ECO:0007669"/>
    <property type="project" value="InterPro"/>
</dbReference>
<dbReference type="SUPFAM" id="SSF56601">
    <property type="entry name" value="beta-lactamase/transpeptidase-like"/>
    <property type="match status" value="1"/>
</dbReference>
<dbReference type="Proteomes" id="UP000181976">
    <property type="component" value="Unassembled WGS sequence"/>
</dbReference>
<dbReference type="AlphaFoldDB" id="A0A1I2EC77"/>
<keyword evidence="4" id="KW-1185">Reference proteome</keyword>
<comment type="similarity">
    <text evidence="1">Belongs to the peptidase S13 family.</text>
</comment>
<keyword evidence="3" id="KW-0121">Carboxypeptidase</keyword>
<dbReference type="GO" id="GO:0000270">
    <property type="term" value="P:peptidoglycan metabolic process"/>
    <property type="evidence" value="ECO:0007669"/>
    <property type="project" value="TreeGrafter"/>
</dbReference>
<dbReference type="NCBIfam" id="TIGR00666">
    <property type="entry name" value="PBP4"/>
    <property type="match status" value="1"/>
</dbReference>